<proteinExistence type="predicted"/>
<accession>A0AB32WXV5</accession>
<evidence type="ECO:0000313" key="2">
    <source>
        <dbReference type="RefSeq" id="XP_017982407.1"/>
    </source>
</evidence>
<dbReference type="KEGG" id="tcc:108663301"/>
<dbReference type="InterPro" id="IPR013101">
    <property type="entry name" value="LRR_PRU1-like"/>
</dbReference>
<organism evidence="1 2">
    <name type="scientific">Theobroma cacao</name>
    <name type="common">Cacao</name>
    <name type="synonym">Cocoa</name>
    <dbReference type="NCBI Taxonomy" id="3641"/>
    <lineage>
        <taxon>Eukaryota</taxon>
        <taxon>Viridiplantae</taxon>
        <taxon>Streptophyta</taxon>
        <taxon>Embryophyta</taxon>
        <taxon>Tracheophyta</taxon>
        <taxon>Spermatophyta</taxon>
        <taxon>Magnoliopsida</taxon>
        <taxon>eudicotyledons</taxon>
        <taxon>Gunneridae</taxon>
        <taxon>Pentapetalae</taxon>
        <taxon>rosids</taxon>
        <taxon>malvids</taxon>
        <taxon>Malvales</taxon>
        <taxon>Malvaceae</taxon>
        <taxon>Byttnerioideae</taxon>
        <taxon>Theobroma</taxon>
    </lineage>
</organism>
<dbReference type="Gramene" id="Tc09v2_t023060.1">
    <property type="protein sequence ID" value="Tc09v2_p023060.1"/>
    <property type="gene ID" value="Tc09v2_g023060"/>
</dbReference>
<sequence>MVHVSFFANKIVVKLELNVRHIIMTIPTHGCLPSLKSLHVGGVDFVDNDSFRKLLFGCLVLEELFISSFKDFQNLINYSLANLHALLNAEMSVLHPRLSQLVDLDATTNLLNEISNVLSLSCNDDLLSALTLCKKPLPVFPNLDHLLIRR</sequence>
<gene>
    <name evidence="2" type="primary">LOC108663301</name>
</gene>
<reference evidence="2" key="2">
    <citation type="submission" date="2025-08" db="UniProtKB">
        <authorList>
            <consortium name="RefSeq"/>
        </authorList>
    </citation>
    <scope>IDENTIFICATION</scope>
</reference>
<dbReference type="PANTHER" id="PTHR31900:SF30">
    <property type="entry name" value="SUPERFAMILY PROTEIN, PUTATIVE-RELATED"/>
    <property type="match status" value="1"/>
</dbReference>
<dbReference type="RefSeq" id="XP_017982407.1">
    <property type="nucleotide sequence ID" value="XM_018126918.1"/>
</dbReference>
<evidence type="ECO:0000313" key="1">
    <source>
        <dbReference type="Proteomes" id="UP000694886"/>
    </source>
</evidence>
<dbReference type="AlphaFoldDB" id="A0AB32WXV5"/>
<dbReference type="GeneID" id="108663301"/>
<dbReference type="InterPro" id="IPR050232">
    <property type="entry name" value="FBL13/AtMIF1-like"/>
</dbReference>
<dbReference type="Pfam" id="PF07723">
    <property type="entry name" value="LRR_2"/>
    <property type="match status" value="1"/>
</dbReference>
<dbReference type="Proteomes" id="UP000694886">
    <property type="component" value="Chromosome 9"/>
</dbReference>
<name>A0AB32WXV5_THECC</name>
<dbReference type="PANTHER" id="PTHR31900">
    <property type="entry name" value="F-BOX/RNI SUPERFAMILY PROTEIN-RELATED"/>
    <property type="match status" value="1"/>
</dbReference>
<protein>
    <submittedName>
        <fullName evidence="2">F-box/LRR-repeat protein At3g59170</fullName>
    </submittedName>
</protein>
<reference evidence="1" key="1">
    <citation type="journal article" date="1997" name="Nucleic Acids Res.">
        <title>tRNAscan-SE: a program for improved detection of transfer RNA genes in genomic sequence.</title>
        <authorList>
            <person name="Lowe T.M."/>
            <person name="Eddy S.R."/>
        </authorList>
    </citation>
    <scope>NUCLEOTIDE SEQUENCE [LARGE SCALE GENOMIC DNA]</scope>
    <source>
        <strain evidence="1">r\B97-61/B2</strain>
    </source>
</reference>